<dbReference type="InterPro" id="IPR036052">
    <property type="entry name" value="TrpB-like_PALP_sf"/>
</dbReference>
<dbReference type="GO" id="GO:0006567">
    <property type="term" value="P:L-threonine catabolic process"/>
    <property type="evidence" value="ECO:0007669"/>
    <property type="project" value="TreeGrafter"/>
</dbReference>
<dbReference type="GO" id="GO:0030170">
    <property type="term" value="F:pyridoxal phosphate binding"/>
    <property type="evidence" value="ECO:0007669"/>
    <property type="project" value="InterPro"/>
</dbReference>
<dbReference type="InterPro" id="IPR001926">
    <property type="entry name" value="TrpB-like_PALP"/>
</dbReference>
<evidence type="ECO:0000313" key="5">
    <source>
        <dbReference type="EMBL" id="MBO2988861.1"/>
    </source>
</evidence>
<dbReference type="RefSeq" id="WP_208236553.1">
    <property type="nucleotide sequence ID" value="NZ_BAAAQU010000001.1"/>
</dbReference>
<name>A0A939QBS3_9MICO</name>
<keyword evidence="2" id="KW-0663">Pyridoxal phosphate</keyword>
<dbReference type="PANTHER" id="PTHR48078">
    <property type="entry name" value="THREONINE DEHYDRATASE, MITOCHONDRIAL-RELATED"/>
    <property type="match status" value="1"/>
</dbReference>
<dbReference type="Gene3D" id="3.40.50.1100">
    <property type="match status" value="2"/>
</dbReference>
<evidence type="ECO:0000256" key="3">
    <source>
        <dbReference type="ARBA" id="ARBA00023239"/>
    </source>
</evidence>
<feature type="domain" description="Tryptophan synthase beta chain-like PALP" evidence="4">
    <location>
        <begin position="72"/>
        <end position="365"/>
    </location>
</feature>
<proteinExistence type="predicted"/>
<dbReference type="SUPFAM" id="SSF53686">
    <property type="entry name" value="Tryptophan synthase beta subunit-like PLP-dependent enzymes"/>
    <property type="match status" value="1"/>
</dbReference>
<dbReference type="PANTHER" id="PTHR48078:SF6">
    <property type="entry name" value="L-THREONINE DEHYDRATASE CATABOLIC TDCB"/>
    <property type="match status" value="1"/>
</dbReference>
<keyword evidence="3" id="KW-0456">Lyase</keyword>
<dbReference type="GO" id="GO:0004794">
    <property type="term" value="F:threonine deaminase activity"/>
    <property type="evidence" value="ECO:0007669"/>
    <property type="project" value="TreeGrafter"/>
</dbReference>
<dbReference type="InterPro" id="IPR000634">
    <property type="entry name" value="Ser/Thr_deHydtase_PyrdxlP-BS"/>
</dbReference>
<dbReference type="GO" id="GO:0003941">
    <property type="term" value="F:L-serine ammonia-lyase activity"/>
    <property type="evidence" value="ECO:0007669"/>
    <property type="project" value="TreeGrafter"/>
</dbReference>
<dbReference type="GO" id="GO:0006565">
    <property type="term" value="P:L-serine catabolic process"/>
    <property type="evidence" value="ECO:0007669"/>
    <property type="project" value="TreeGrafter"/>
</dbReference>
<keyword evidence="6" id="KW-1185">Reference proteome</keyword>
<sequence length="373" mass="38655">MQFVGPERAAPVYRDPVTGAEFPIDEPRWRSADGSPLMISRGSGIARDDIARTDRSLWRYRAALPVDVADPVSLGEGCTPLVARELAGGLAHCKLEWFSPTGSFKDRGASVMVSILREQGVASLIEDSSGNGGAAIAAYGAAAGMDVTVFAPASTSPAKLAQARAYGATIELVSGPREASQEAAIAAADSGPRYASHNWQALFLEGTKTLAYEIWEDLGFDAPDHVVVPVGAGSSLLGCALGFAELYRAGQIARMPSLHAAQPLNCSPIDAAFHGDADRPVAPTVAEGTAIRKPLRAAQILDAIRETGGCTIAIAEHEILAARTALAAQGWFVEPTSATAAAAFTHLRGRGTIQPGETAVVVLTGSGLKSSAA</sequence>
<dbReference type="PROSITE" id="PS00165">
    <property type="entry name" value="DEHYDRATASE_SER_THR"/>
    <property type="match status" value="1"/>
</dbReference>
<protein>
    <submittedName>
        <fullName evidence="5">Pyridoxal-phosphate dependent enzyme</fullName>
    </submittedName>
</protein>
<evidence type="ECO:0000259" key="4">
    <source>
        <dbReference type="Pfam" id="PF00291"/>
    </source>
</evidence>
<comment type="cofactor">
    <cofactor evidence="1">
        <name>pyridoxal 5'-phosphate</name>
        <dbReference type="ChEBI" id="CHEBI:597326"/>
    </cofactor>
</comment>
<dbReference type="Pfam" id="PF00291">
    <property type="entry name" value="PALP"/>
    <property type="match status" value="1"/>
</dbReference>
<comment type="caution">
    <text evidence="5">The sequence shown here is derived from an EMBL/GenBank/DDBJ whole genome shotgun (WGS) entry which is preliminary data.</text>
</comment>
<dbReference type="GO" id="GO:0009097">
    <property type="term" value="P:isoleucine biosynthetic process"/>
    <property type="evidence" value="ECO:0007669"/>
    <property type="project" value="TreeGrafter"/>
</dbReference>
<accession>A0A939QBS3</accession>
<evidence type="ECO:0000256" key="2">
    <source>
        <dbReference type="ARBA" id="ARBA00022898"/>
    </source>
</evidence>
<organism evidence="5 6">
    <name type="scientific">Leucobacter tardus</name>
    <dbReference type="NCBI Taxonomy" id="501483"/>
    <lineage>
        <taxon>Bacteria</taxon>
        <taxon>Bacillati</taxon>
        <taxon>Actinomycetota</taxon>
        <taxon>Actinomycetes</taxon>
        <taxon>Micrococcales</taxon>
        <taxon>Microbacteriaceae</taxon>
        <taxon>Leucobacter</taxon>
    </lineage>
</organism>
<dbReference type="EMBL" id="JAGFBF010000001">
    <property type="protein sequence ID" value="MBO2988861.1"/>
    <property type="molecule type" value="Genomic_DNA"/>
</dbReference>
<evidence type="ECO:0000313" key="6">
    <source>
        <dbReference type="Proteomes" id="UP000668403"/>
    </source>
</evidence>
<dbReference type="AlphaFoldDB" id="A0A939QBS3"/>
<dbReference type="Proteomes" id="UP000668403">
    <property type="component" value="Unassembled WGS sequence"/>
</dbReference>
<evidence type="ECO:0000256" key="1">
    <source>
        <dbReference type="ARBA" id="ARBA00001933"/>
    </source>
</evidence>
<gene>
    <name evidence="5" type="ORF">J4H85_02445</name>
</gene>
<reference evidence="5" key="1">
    <citation type="submission" date="2021-03" db="EMBL/GenBank/DDBJ databases">
        <title>Leucobacter chromiisoli sp. nov., isolated from chromium-containing soil of chemical plant.</title>
        <authorList>
            <person name="Xu Z."/>
        </authorList>
    </citation>
    <scope>NUCLEOTIDE SEQUENCE</scope>
    <source>
        <strain evidence="5">K 70/01</strain>
    </source>
</reference>
<dbReference type="InterPro" id="IPR050147">
    <property type="entry name" value="Ser/Thr_Dehydratase"/>
</dbReference>